<dbReference type="EMBL" id="JANKHO010000081">
    <property type="protein sequence ID" value="KAJ3515779.1"/>
    <property type="molecule type" value="Genomic_DNA"/>
</dbReference>
<comment type="caution">
    <text evidence="1">The sequence shown here is derived from an EMBL/GenBank/DDBJ whole genome shotgun (WGS) entry which is preliminary data.</text>
</comment>
<dbReference type="SUPFAM" id="SSF52047">
    <property type="entry name" value="RNI-like"/>
    <property type="match status" value="1"/>
</dbReference>
<name>A0A9W8MZV3_9AGAR</name>
<organism evidence="1 2">
    <name type="scientific">Agrocybe chaxingu</name>
    <dbReference type="NCBI Taxonomy" id="84603"/>
    <lineage>
        <taxon>Eukaryota</taxon>
        <taxon>Fungi</taxon>
        <taxon>Dikarya</taxon>
        <taxon>Basidiomycota</taxon>
        <taxon>Agaricomycotina</taxon>
        <taxon>Agaricomycetes</taxon>
        <taxon>Agaricomycetidae</taxon>
        <taxon>Agaricales</taxon>
        <taxon>Agaricineae</taxon>
        <taxon>Strophariaceae</taxon>
        <taxon>Agrocybe</taxon>
    </lineage>
</organism>
<gene>
    <name evidence="1" type="ORF">NLJ89_g1551</name>
</gene>
<keyword evidence="2" id="KW-1185">Reference proteome</keyword>
<dbReference type="OrthoDB" id="10335336at2759"/>
<proteinExistence type="predicted"/>
<dbReference type="InterPro" id="IPR032675">
    <property type="entry name" value="LRR_dom_sf"/>
</dbReference>
<evidence type="ECO:0000313" key="2">
    <source>
        <dbReference type="Proteomes" id="UP001148786"/>
    </source>
</evidence>
<dbReference type="Proteomes" id="UP001148786">
    <property type="component" value="Unassembled WGS sequence"/>
</dbReference>
<reference evidence="1" key="1">
    <citation type="submission" date="2022-07" db="EMBL/GenBank/DDBJ databases">
        <title>Genome Sequence of Agrocybe chaxingu.</title>
        <authorList>
            <person name="Buettner E."/>
        </authorList>
    </citation>
    <scope>NUCLEOTIDE SEQUENCE</scope>
    <source>
        <strain evidence="1">MP-N11</strain>
    </source>
</reference>
<evidence type="ECO:0008006" key="3">
    <source>
        <dbReference type="Google" id="ProtNLM"/>
    </source>
</evidence>
<protein>
    <recommendedName>
        <fullName evidence="3">F-box domain-containing protein</fullName>
    </recommendedName>
</protein>
<evidence type="ECO:0000313" key="1">
    <source>
        <dbReference type="EMBL" id="KAJ3515779.1"/>
    </source>
</evidence>
<dbReference type="AlphaFoldDB" id="A0A9W8MZV3"/>
<dbReference type="Gene3D" id="3.80.10.10">
    <property type="entry name" value="Ribonuclease Inhibitor"/>
    <property type="match status" value="1"/>
</dbReference>
<sequence>MALSPFRRLPLDILQEIALWSPPETPSHRRTDVPVSLSQVSSGWRTAVLSLPTIWARLEYDTYGDNHEPGKLSRLLEQFFSKARDQPLSLSLGLSSGWSVKTKADYDLKLSRSRQALAEAMHGCPLIVSLRHLSISSAFPMPLLVQEPIHLPQLESLVLTNERRRRRPASDQGLWTHHILKNNHKLRSLLVDHSILGSDAAHLLAPWTNALTHFSFAQVMQPSEWLDFLNAAPNLQSGYFHVSGSLPLPDITPTHAQLEELTLVFRRINPESFKLWKAFRFSRVRHLTIKFPEDPRRDHGAGPPWHGQYHLDANFPNLQVLTFDEPWNSRIFFPEFCQHNPGLLELRIAMPVSLCGALFTRLSLLPEGDPSQTHGQLLPRITNLTVLASTWGPGTGVIPLKHLAMMETMLESRVNPLPKDGQCSTIYKLQSFRLICVLGVQEEVRNELRSELERIQDKFQAPELSISVDFQYPAHDILCPVPLGHSEEFSLELLGTGNFEDQLE</sequence>
<accession>A0A9W8MZV3</accession>